<dbReference type="GO" id="GO:0032991">
    <property type="term" value="C:protein-containing complex"/>
    <property type="evidence" value="ECO:0007669"/>
    <property type="project" value="TreeGrafter"/>
</dbReference>
<gene>
    <name evidence="1" type="ORF">GAYE_SCF55G6323</name>
</gene>
<sequence>MPLRTSLSIQGEATTTLALFLFFDLDGKHPKMNWRPSQQSWKQRFQQPFHLRVSAKDTLTFHQSPFTSKTCQDPGDTGCTLWDASLVLAHLLLNKPELIQEKRVVELGSGIGLLGVLVAYLGARHTTLSDLDSTLGILQRNIDENRHLLGNRDIQAIPIHWGDEQHTKSLPKSTEVVICSDLVYRWETVQPLTRTLCNLCNLETKILFAQDAHRPEVTQLFERSMQPYFYYSTVPKEWLHPEIQSEDIVVRIYQKIDW</sequence>
<dbReference type="PANTHER" id="PTHR14614">
    <property type="entry name" value="HEPATOCELLULAR CARCINOMA-ASSOCIATED ANTIGEN"/>
    <property type="match status" value="1"/>
</dbReference>
<organism evidence="1 2">
    <name type="scientific">Galdieria yellowstonensis</name>
    <dbReference type="NCBI Taxonomy" id="3028027"/>
    <lineage>
        <taxon>Eukaryota</taxon>
        <taxon>Rhodophyta</taxon>
        <taxon>Bangiophyceae</taxon>
        <taxon>Galdieriales</taxon>
        <taxon>Galdieriaceae</taxon>
        <taxon>Galdieria</taxon>
    </lineage>
</organism>
<accession>A0AAV9ILN5</accession>
<dbReference type="Gene3D" id="3.40.50.150">
    <property type="entry name" value="Vaccinia Virus protein VP39"/>
    <property type="match status" value="1"/>
</dbReference>
<name>A0AAV9ILN5_9RHOD</name>
<dbReference type="AlphaFoldDB" id="A0AAV9ILN5"/>
<reference evidence="1 2" key="1">
    <citation type="submission" date="2022-07" db="EMBL/GenBank/DDBJ databases">
        <title>Genome-wide signatures of adaptation to extreme environments.</title>
        <authorList>
            <person name="Cho C.H."/>
            <person name="Yoon H.S."/>
        </authorList>
    </citation>
    <scope>NUCLEOTIDE SEQUENCE [LARGE SCALE GENOMIC DNA]</scope>
    <source>
        <strain evidence="1 2">108.79 E11</strain>
    </source>
</reference>
<dbReference type="InterPro" id="IPR019410">
    <property type="entry name" value="Methyltransf_16"/>
</dbReference>
<dbReference type="GO" id="GO:0005829">
    <property type="term" value="C:cytosol"/>
    <property type="evidence" value="ECO:0007669"/>
    <property type="project" value="TreeGrafter"/>
</dbReference>
<dbReference type="EMBL" id="JANCYU010000063">
    <property type="protein sequence ID" value="KAK4528382.1"/>
    <property type="molecule type" value="Genomic_DNA"/>
</dbReference>
<dbReference type="Pfam" id="PF10294">
    <property type="entry name" value="Methyltransf_16"/>
    <property type="match status" value="1"/>
</dbReference>
<proteinExistence type="predicted"/>
<comment type="caution">
    <text evidence="1">The sequence shown here is derived from an EMBL/GenBank/DDBJ whole genome shotgun (WGS) entry which is preliminary data.</text>
</comment>
<dbReference type="PANTHER" id="PTHR14614:SF109">
    <property type="entry name" value="RIBOSOMAL LYSINE N-METHYLTRANSFERASE 5"/>
    <property type="match status" value="1"/>
</dbReference>
<dbReference type="Proteomes" id="UP001300502">
    <property type="component" value="Unassembled WGS sequence"/>
</dbReference>
<evidence type="ECO:0000313" key="2">
    <source>
        <dbReference type="Proteomes" id="UP001300502"/>
    </source>
</evidence>
<keyword evidence="2" id="KW-1185">Reference proteome</keyword>
<dbReference type="SUPFAM" id="SSF53335">
    <property type="entry name" value="S-adenosyl-L-methionine-dependent methyltransferases"/>
    <property type="match status" value="1"/>
</dbReference>
<protein>
    <submittedName>
        <fullName evidence="1">Uncharacterized protein</fullName>
    </submittedName>
</protein>
<evidence type="ECO:0000313" key="1">
    <source>
        <dbReference type="EMBL" id="KAK4528382.1"/>
    </source>
</evidence>
<dbReference type="InterPro" id="IPR029063">
    <property type="entry name" value="SAM-dependent_MTases_sf"/>
</dbReference>